<protein>
    <submittedName>
        <fullName evidence="2">Uncharacterized protein</fullName>
    </submittedName>
</protein>
<feature type="compositionally biased region" description="Basic and acidic residues" evidence="1">
    <location>
        <begin position="36"/>
        <end position="49"/>
    </location>
</feature>
<reference evidence="2" key="1">
    <citation type="journal article" date="2014" name="Microbiology">
        <title>A 2,4-dichlorophenoxyacetic acid degradation plasmid pM7012 discloses distribution of an unclassified megaplasmid group across bacterial species.</title>
        <authorList>
            <person name="Sakai Y."/>
            <person name="Ogawa N."/>
            <person name="Shimomura Y."/>
            <person name="Fujii T."/>
        </authorList>
    </citation>
    <scope>NUCLEOTIDE SEQUENCE</scope>
    <source>
        <strain evidence="2">M701</strain>
    </source>
</reference>
<dbReference type="EMBL" id="AB853026">
    <property type="protein sequence ID" value="BAO18935.1"/>
    <property type="molecule type" value="Genomic_DNA"/>
</dbReference>
<evidence type="ECO:0000313" key="2">
    <source>
        <dbReference type="EMBL" id="BAO18935.1"/>
    </source>
</evidence>
<dbReference type="AlphaFoldDB" id="V5YMY9"/>
<feature type="region of interest" description="Disordered" evidence="1">
    <location>
        <begin position="36"/>
        <end position="58"/>
    </location>
</feature>
<reference evidence="2" key="2">
    <citation type="submission" date="2024-06" db="EMBL/GenBank/DDBJ databases">
        <authorList>
            <person name="Sakai Y."/>
            <person name="Fujii T."/>
        </authorList>
    </citation>
    <scope>NUCLEOTIDE SEQUENCE</scope>
    <source>
        <strain evidence="2">M701</strain>
        <plasmid evidence="2">pM7012</plasmid>
    </source>
</reference>
<name>V5YMY9_9BURK</name>
<accession>V5YMY9</accession>
<keyword evidence="2" id="KW-0614">Plasmid</keyword>
<sequence length="102" mass="11933">MPRIIADQPECDFRKNHAIENDEARSEDGRWVKRWREPPRKLHQEDRNELSANPPRTRHHGWACLMRSIRIVSTTMTLASAVAPMKPRIKPATFNRSDTTFV</sequence>
<organism evidence="2">
    <name type="scientific">Burkholderia sp. M701</name>
    <dbReference type="NCBI Taxonomy" id="326454"/>
    <lineage>
        <taxon>Bacteria</taxon>
        <taxon>Pseudomonadati</taxon>
        <taxon>Pseudomonadota</taxon>
        <taxon>Betaproteobacteria</taxon>
        <taxon>Burkholderiales</taxon>
        <taxon>Burkholderiaceae</taxon>
        <taxon>Burkholderia</taxon>
    </lineage>
</organism>
<proteinExistence type="predicted"/>
<evidence type="ECO:0000256" key="1">
    <source>
        <dbReference type="SAM" id="MobiDB-lite"/>
    </source>
</evidence>
<geneLocation type="plasmid" evidence="2">
    <name>pM7012</name>
</geneLocation>